<dbReference type="GO" id="GO:0009088">
    <property type="term" value="P:threonine biosynthetic process"/>
    <property type="evidence" value="ECO:0007669"/>
    <property type="project" value="UniProtKB-UniPathway"/>
</dbReference>
<reference evidence="5" key="1">
    <citation type="submission" date="2019-08" db="EMBL/GenBank/DDBJ databases">
        <authorList>
            <person name="Kucharzyk K."/>
            <person name="Murdoch R.W."/>
            <person name="Higgins S."/>
            <person name="Loffler F."/>
        </authorList>
    </citation>
    <scope>NUCLEOTIDE SEQUENCE</scope>
</reference>
<evidence type="ECO:0000259" key="4">
    <source>
        <dbReference type="Pfam" id="PF00742"/>
    </source>
</evidence>
<dbReference type="GO" id="GO:0004412">
    <property type="term" value="F:homoserine dehydrogenase activity"/>
    <property type="evidence" value="ECO:0007669"/>
    <property type="project" value="UniProtKB-EC"/>
</dbReference>
<dbReference type="UniPathway" id="UPA00051">
    <property type="reaction ID" value="UER00465"/>
</dbReference>
<dbReference type="EC" id="1.1.1.3" evidence="2"/>
<dbReference type="SUPFAM" id="SSF51735">
    <property type="entry name" value="NAD(P)-binding Rossmann-fold domains"/>
    <property type="match status" value="1"/>
</dbReference>
<dbReference type="Gene3D" id="3.30.360.10">
    <property type="entry name" value="Dihydrodipicolinate Reductase, domain 2"/>
    <property type="match status" value="1"/>
</dbReference>
<evidence type="ECO:0000313" key="5">
    <source>
        <dbReference type="EMBL" id="MPM17736.1"/>
    </source>
</evidence>
<dbReference type="EMBL" id="VSSQ01002852">
    <property type="protein sequence ID" value="MPM17736.1"/>
    <property type="molecule type" value="Genomic_DNA"/>
</dbReference>
<sequence>MDIGILGYGGVAKALIKLLQDKKDTLKSMNLDIKIKYIIKSDGGIYNNNGIDIEEIIKNNFNLKTYKDKFDENININTIIKNKDIDTLVELTNTNIETGEPGLTHIKLALENSINVVTGNKGPILLQYKNLKNLANRNKVNLGIGCTTGGALPSINVGTFDLAGAEILAIEGILNGTSNYILSEMYENEIEYGEALNKAIGFGIAEANYNLDVQGYDTASKILILANAIMNSDLSIKDIDIKGIDLLDKNLIMNEKKRGNKIKLIGKVYKEGSQIKAYVRPEVICKSHPLYCVDDKNKGVFYSTDTLGDISVIGGASGTMNAAASILRDIININCEAFFSSQRTVHSSQFLE</sequence>
<dbReference type="PANTHER" id="PTHR43331:SF1">
    <property type="entry name" value="HOMOSERINE DEHYDROGENASE"/>
    <property type="match status" value="1"/>
</dbReference>
<dbReference type="Gene3D" id="3.40.50.720">
    <property type="entry name" value="NAD(P)-binding Rossmann-like Domain"/>
    <property type="match status" value="1"/>
</dbReference>
<dbReference type="PANTHER" id="PTHR43331">
    <property type="entry name" value="HOMOSERINE DEHYDROGENASE"/>
    <property type="match status" value="1"/>
</dbReference>
<dbReference type="AlphaFoldDB" id="A0A644XNH1"/>
<dbReference type="SUPFAM" id="SSF55347">
    <property type="entry name" value="Glyceraldehyde-3-phosphate dehydrogenase-like, C-terminal domain"/>
    <property type="match status" value="1"/>
</dbReference>
<name>A0A644XNH1_9ZZZZ</name>
<gene>
    <name evidence="5" type="primary">hom_16</name>
    <name evidence="5" type="ORF">SDC9_64135</name>
</gene>
<dbReference type="PIRSF" id="PIRSF036497">
    <property type="entry name" value="HDH_short"/>
    <property type="match status" value="1"/>
</dbReference>
<accession>A0A644XNH1</accession>
<feature type="domain" description="Homoserine dehydrogenase catalytic" evidence="4">
    <location>
        <begin position="153"/>
        <end position="331"/>
    </location>
</feature>
<protein>
    <recommendedName>
        <fullName evidence="2">homoserine dehydrogenase</fullName>
        <ecNumber evidence="2">1.1.1.3</ecNumber>
    </recommendedName>
</protein>
<dbReference type="UniPathway" id="UPA00050">
    <property type="reaction ID" value="UER00063"/>
</dbReference>
<dbReference type="FunFam" id="3.30.360.10:FF:000005">
    <property type="entry name" value="Homoserine dehydrogenase"/>
    <property type="match status" value="1"/>
</dbReference>
<dbReference type="InterPro" id="IPR022697">
    <property type="entry name" value="HDH_short"/>
</dbReference>
<evidence type="ECO:0000256" key="1">
    <source>
        <dbReference type="ARBA" id="ARBA00006753"/>
    </source>
</evidence>
<organism evidence="5">
    <name type="scientific">bioreactor metagenome</name>
    <dbReference type="NCBI Taxonomy" id="1076179"/>
    <lineage>
        <taxon>unclassified sequences</taxon>
        <taxon>metagenomes</taxon>
        <taxon>ecological metagenomes</taxon>
    </lineage>
</organism>
<evidence type="ECO:0000256" key="3">
    <source>
        <dbReference type="ARBA" id="ARBA00023002"/>
    </source>
</evidence>
<dbReference type="Pfam" id="PF00742">
    <property type="entry name" value="Homoserine_dh"/>
    <property type="match status" value="1"/>
</dbReference>
<keyword evidence="3 5" id="KW-0560">Oxidoreductase</keyword>
<dbReference type="InterPro" id="IPR001342">
    <property type="entry name" value="HDH_cat"/>
</dbReference>
<comment type="caution">
    <text evidence="5">The sequence shown here is derived from an EMBL/GenBank/DDBJ whole genome shotgun (WGS) entry which is preliminary data.</text>
</comment>
<proteinExistence type="inferred from homology"/>
<evidence type="ECO:0000256" key="2">
    <source>
        <dbReference type="ARBA" id="ARBA00013213"/>
    </source>
</evidence>
<comment type="similarity">
    <text evidence="1">Belongs to the homoserine dehydrogenase family.</text>
</comment>
<dbReference type="InterPro" id="IPR036291">
    <property type="entry name" value="NAD(P)-bd_dom_sf"/>
</dbReference>